<reference evidence="2 3" key="1">
    <citation type="submission" date="2018-08" db="EMBL/GenBank/DDBJ databases">
        <title>Meiothermus roseus NBRC 110900 genome sequencing project.</title>
        <authorList>
            <person name="Da Costa M.S."/>
            <person name="Albuquerque L."/>
            <person name="Raposo P."/>
            <person name="Froufe H.J.C."/>
            <person name="Barroso C.S."/>
            <person name="Egas C."/>
        </authorList>
    </citation>
    <scope>NUCLEOTIDE SEQUENCE [LARGE SCALE GENOMIC DNA]</scope>
    <source>
        <strain evidence="2 3">NBRC 110900</strain>
    </source>
</reference>
<protein>
    <submittedName>
        <fullName evidence="2">Uncharacterized protein</fullName>
    </submittedName>
</protein>
<evidence type="ECO:0000313" key="2">
    <source>
        <dbReference type="EMBL" id="RIH88843.1"/>
    </source>
</evidence>
<dbReference type="Proteomes" id="UP000265341">
    <property type="component" value="Unassembled WGS sequence"/>
</dbReference>
<feature type="region of interest" description="Disordered" evidence="1">
    <location>
        <begin position="74"/>
        <end position="98"/>
    </location>
</feature>
<proteinExistence type="predicted"/>
<dbReference type="AlphaFoldDB" id="A0A399EYK3"/>
<keyword evidence="3" id="KW-1185">Reference proteome</keyword>
<dbReference type="EMBL" id="QWLA01000007">
    <property type="protein sequence ID" value="RIH88843.1"/>
    <property type="molecule type" value="Genomic_DNA"/>
</dbReference>
<gene>
    <name evidence="2" type="ORF">Mrose_00676</name>
</gene>
<organism evidence="2 3">
    <name type="scientific">Calidithermus roseus</name>
    <dbReference type="NCBI Taxonomy" id="1644118"/>
    <lineage>
        <taxon>Bacteria</taxon>
        <taxon>Thermotogati</taxon>
        <taxon>Deinococcota</taxon>
        <taxon>Deinococci</taxon>
        <taxon>Thermales</taxon>
        <taxon>Thermaceae</taxon>
        <taxon>Calidithermus</taxon>
    </lineage>
</organism>
<evidence type="ECO:0000313" key="3">
    <source>
        <dbReference type="Proteomes" id="UP000265341"/>
    </source>
</evidence>
<comment type="caution">
    <text evidence="2">The sequence shown here is derived from an EMBL/GenBank/DDBJ whole genome shotgun (WGS) entry which is preliminary data.</text>
</comment>
<name>A0A399EYK3_9DEIN</name>
<sequence>MPDLTDPLAALELVKSLLPKSTDALTQGGENVSSTAQTSVSVHTDAALTPPTLSSETVSAVSAPSVHALTLTNPVLDEKNPTSVSASVQFGDKRLQPTRDPDLSGCPTHWHQVPELPPKGSRVRMTDPSGYGCLYRFKACGRWWLVKFLPPFDGMVSLTDSRGRVRVLSSLEEAGALIALLPKSTDALTVTAENPPLTAQTSVSVRTDTALTLEEEGGVLVI</sequence>
<accession>A0A399EYK3</accession>
<evidence type="ECO:0000256" key="1">
    <source>
        <dbReference type="SAM" id="MobiDB-lite"/>
    </source>
</evidence>